<keyword evidence="3" id="KW-0813">Transport</keyword>
<reference evidence="9 10" key="1">
    <citation type="submission" date="2016-10" db="EMBL/GenBank/DDBJ databases">
        <title>Comparative genomics of Bacillus thuringiensis reveals a path to pathogens against multiple invertebrate hosts.</title>
        <authorList>
            <person name="Zheng J."/>
            <person name="Gao Q."/>
            <person name="Liu H."/>
            <person name="Peng D."/>
            <person name="Ruan L."/>
            <person name="Sun M."/>
        </authorList>
    </citation>
    <scope>NUCLEOTIDE SEQUENCE [LARGE SCALE GENOMIC DNA]</scope>
    <source>
        <strain evidence="9">HD5</strain>
    </source>
</reference>
<organism evidence="9 10">
    <name type="scientific">Bacillus thuringiensis</name>
    <dbReference type="NCBI Taxonomy" id="1428"/>
    <lineage>
        <taxon>Bacteria</taxon>
        <taxon>Bacillati</taxon>
        <taxon>Bacillota</taxon>
        <taxon>Bacilli</taxon>
        <taxon>Bacillales</taxon>
        <taxon>Bacillaceae</taxon>
        <taxon>Bacillus</taxon>
        <taxon>Bacillus cereus group</taxon>
    </lineage>
</organism>
<feature type="transmembrane region" description="Helical" evidence="8">
    <location>
        <begin position="306"/>
        <end position="326"/>
    </location>
</feature>
<feature type="transmembrane region" description="Helical" evidence="8">
    <location>
        <begin position="338"/>
        <end position="358"/>
    </location>
</feature>
<protein>
    <submittedName>
        <fullName evidence="9">Spore gernimation protein XA</fullName>
    </submittedName>
</protein>
<keyword evidence="7 8" id="KW-0472">Membrane</keyword>
<feature type="transmembrane region" description="Helical" evidence="8">
    <location>
        <begin position="114"/>
        <end position="134"/>
    </location>
</feature>
<proteinExistence type="inferred from homology"/>
<dbReference type="PANTHER" id="PTHR34975:SF2">
    <property type="entry name" value="SPORE GERMINATION PROTEIN A2"/>
    <property type="match status" value="1"/>
</dbReference>
<feature type="transmembrane region" description="Helical" evidence="8">
    <location>
        <begin position="273"/>
        <end position="294"/>
    </location>
</feature>
<dbReference type="Pfam" id="PF03845">
    <property type="entry name" value="Spore_permease"/>
    <property type="match status" value="1"/>
</dbReference>
<evidence type="ECO:0000256" key="5">
    <source>
        <dbReference type="ARBA" id="ARBA00022692"/>
    </source>
</evidence>
<evidence type="ECO:0000256" key="7">
    <source>
        <dbReference type="ARBA" id="ARBA00023136"/>
    </source>
</evidence>
<dbReference type="AlphaFoldDB" id="A0A9X6KA36"/>
<evidence type="ECO:0000256" key="6">
    <source>
        <dbReference type="ARBA" id="ARBA00022989"/>
    </source>
</evidence>
<dbReference type="GO" id="GO:0016020">
    <property type="term" value="C:membrane"/>
    <property type="evidence" value="ECO:0007669"/>
    <property type="project" value="UniProtKB-SubCell"/>
</dbReference>
<keyword evidence="6 8" id="KW-1133">Transmembrane helix</keyword>
<evidence type="ECO:0000313" key="10">
    <source>
        <dbReference type="Proteomes" id="UP000194551"/>
    </source>
</evidence>
<dbReference type="PANTHER" id="PTHR34975">
    <property type="entry name" value="SPORE GERMINATION PROTEIN A2"/>
    <property type="match status" value="1"/>
</dbReference>
<dbReference type="Proteomes" id="UP000194551">
    <property type="component" value="Unassembled WGS sequence"/>
</dbReference>
<evidence type="ECO:0000256" key="8">
    <source>
        <dbReference type="SAM" id="Phobius"/>
    </source>
</evidence>
<feature type="transmembrane region" description="Helical" evidence="8">
    <location>
        <begin position="221"/>
        <end position="241"/>
    </location>
</feature>
<name>A0A9X6KA36_BACTU</name>
<evidence type="ECO:0000256" key="2">
    <source>
        <dbReference type="ARBA" id="ARBA00007998"/>
    </source>
</evidence>
<feature type="transmembrane region" description="Helical" evidence="8">
    <location>
        <begin position="12"/>
        <end position="36"/>
    </location>
</feature>
<evidence type="ECO:0000313" key="9">
    <source>
        <dbReference type="EMBL" id="OTZ98095.1"/>
    </source>
</evidence>
<feature type="transmembrane region" description="Helical" evidence="8">
    <location>
        <begin position="42"/>
        <end position="65"/>
    </location>
</feature>
<feature type="transmembrane region" description="Helical" evidence="8">
    <location>
        <begin position="146"/>
        <end position="165"/>
    </location>
</feature>
<evidence type="ECO:0000256" key="4">
    <source>
        <dbReference type="ARBA" id="ARBA00022544"/>
    </source>
</evidence>
<keyword evidence="4" id="KW-0309">Germination</keyword>
<dbReference type="GO" id="GO:0009847">
    <property type="term" value="P:spore germination"/>
    <property type="evidence" value="ECO:0007669"/>
    <property type="project" value="InterPro"/>
</dbReference>
<comment type="similarity">
    <text evidence="2">Belongs to the amino acid-polyamine-organocation (APC) superfamily. Spore germination protein (SGP) (TC 2.A.3.9) family.</text>
</comment>
<evidence type="ECO:0000256" key="1">
    <source>
        <dbReference type="ARBA" id="ARBA00004141"/>
    </source>
</evidence>
<dbReference type="InterPro" id="IPR004761">
    <property type="entry name" value="Spore_GerAB"/>
</dbReference>
<sequence length="367" mass="42174">MINVKGQFITPLQFILCIHSTQTAAGILLLPSVIAGSVGTDGWITIILGWMCTNIIGVFIILTMLKNPKKNFSDILIHYFGKWIGKLLLVLYSIHFILVGFLALLRAIDVVKVWILPQTSSYEIVLLLLIPFYIIGKDSIISVCKYNEIIFFLTLFLPIILIFSLKTGFHPIHLLPILKEGWLPIFKGLKDTFYSYSGLEISYILYPFLQKKEKALKGILIANTLTMFLLLYVTLLCFLHFSPKGMQTIIWPGFSLLKGIQVSFLERFEILYVAYYLLMFSTTIVPYFFCATYTMTHISTSIKTRFSNMCLIILMTLVFIFVKFGVDELINMYSFINRITFTFFIILPTLFLICSYSFPLKKGWKNS</sequence>
<evidence type="ECO:0000256" key="3">
    <source>
        <dbReference type="ARBA" id="ARBA00022448"/>
    </source>
</evidence>
<accession>A0A9X6KA36</accession>
<gene>
    <name evidence="9" type="ORF">BK774_25270</name>
</gene>
<comment type="caution">
    <text evidence="9">The sequence shown here is derived from an EMBL/GenBank/DDBJ whole genome shotgun (WGS) entry which is preliminary data.</text>
</comment>
<dbReference type="RefSeq" id="WP_053514003.1">
    <property type="nucleotide sequence ID" value="NZ_CAKJXA010000093.1"/>
</dbReference>
<keyword evidence="5 8" id="KW-0812">Transmembrane</keyword>
<dbReference type="EMBL" id="NFEM01000114">
    <property type="protein sequence ID" value="OTZ98095.1"/>
    <property type="molecule type" value="Genomic_DNA"/>
</dbReference>
<feature type="transmembrane region" description="Helical" evidence="8">
    <location>
        <begin position="86"/>
        <end position="108"/>
    </location>
</feature>
<comment type="subcellular location">
    <subcellularLocation>
        <location evidence="1">Membrane</location>
        <topology evidence="1">Multi-pass membrane protein</topology>
    </subcellularLocation>
</comment>
<dbReference type="NCBIfam" id="TIGR00912">
    <property type="entry name" value="2A0309"/>
    <property type="match status" value="1"/>
</dbReference>